<dbReference type="Proteomes" id="UP000658656">
    <property type="component" value="Unassembled WGS sequence"/>
</dbReference>
<sequence>MDVGAVAGLVLVVGLLWAVLSPVVFRLLVLPAFARRRGWRARGRPVGYEPAGDLPGDGSQGWETPLPGMMCEFLGTYRGRPVHGIEVSVKRRHSHDPLRQRGKYVRYYSVVTMAVSDRPFQGFNAGRRGTVVNGDPIAFYPDFVEWARNRKLLDTGDVVQEDAGMRSVSWFGHLSRRRMTGALDKLAGTS</sequence>
<keyword evidence="1" id="KW-1133">Transmembrane helix</keyword>
<organism evidence="2 3">
    <name type="scientific">Amycolatopsis bartoniae</name>
    <dbReference type="NCBI Taxonomy" id="941986"/>
    <lineage>
        <taxon>Bacteria</taxon>
        <taxon>Bacillati</taxon>
        <taxon>Actinomycetota</taxon>
        <taxon>Actinomycetes</taxon>
        <taxon>Pseudonocardiales</taxon>
        <taxon>Pseudonocardiaceae</taxon>
        <taxon>Amycolatopsis</taxon>
    </lineage>
</organism>
<evidence type="ECO:0000313" key="3">
    <source>
        <dbReference type="Proteomes" id="UP000658656"/>
    </source>
</evidence>
<proteinExistence type="predicted"/>
<evidence type="ECO:0000313" key="2">
    <source>
        <dbReference type="EMBL" id="GHF87592.1"/>
    </source>
</evidence>
<protein>
    <submittedName>
        <fullName evidence="2">Uncharacterized protein</fullName>
    </submittedName>
</protein>
<keyword evidence="1" id="KW-0812">Transmembrane</keyword>
<keyword evidence="1" id="KW-0472">Membrane</keyword>
<name>A0A8H9MH82_9PSEU</name>
<dbReference type="AlphaFoldDB" id="A0A8H9MH82"/>
<dbReference type="EMBL" id="BNAV01000021">
    <property type="protein sequence ID" value="GHF87592.1"/>
    <property type="molecule type" value="Genomic_DNA"/>
</dbReference>
<gene>
    <name evidence="2" type="ORF">GCM10017566_71780</name>
</gene>
<reference evidence="2" key="2">
    <citation type="submission" date="2020-09" db="EMBL/GenBank/DDBJ databases">
        <authorList>
            <person name="Sun Q."/>
            <person name="Zhou Y."/>
        </authorList>
    </citation>
    <scope>NUCLEOTIDE SEQUENCE</scope>
    <source>
        <strain evidence="2">CGMCC 4.7679</strain>
    </source>
</reference>
<accession>A0A8H9MH82</accession>
<comment type="caution">
    <text evidence="2">The sequence shown here is derived from an EMBL/GenBank/DDBJ whole genome shotgun (WGS) entry which is preliminary data.</text>
</comment>
<reference evidence="2" key="1">
    <citation type="journal article" date="2014" name="Int. J. Syst. Evol. Microbiol.">
        <title>Complete genome sequence of Corynebacterium casei LMG S-19264T (=DSM 44701T), isolated from a smear-ripened cheese.</title>
        <authorList>
            <consortium name="US DOE Joint Genome Institute (JGI-PGF)"/>
            <person name="Walter F."/>
            <person name="Albersmeier A."/>
            <person name="Kalinowski J."/>
            <person name="Ruckert C."/>
        </authorList>
    </citation>
    <scope>NUCLEOTIDE SEQUENCE</scope>
    <source>
        <strain evidence="2">CGMCC 4.7679</strain>
    </source>
</reference>
<evidence type="ECO:0000256" key="1">
    <source>
        <dbReference type="SAM" id="Phobius"/>
    </source>
</evidence>
<feature type="transmembrane region" description="Helical" evidence="1">
    <location>
        <begin position="6"/>
        <end position="34"/>
    </location>
</feature>
<keyword evidence="3" id="KW-1185">Reference proteome</keyword>